<dbReference type="EMBL" id="QKKF02012050">
    <property type="protein sequence ID" value="RZF43916.1"/>
    <property type="molecule type" value="Genomic_DNA"/>
</dbReference>
<dbReference type="Pfam" id="PF11901">
    <property type="entry name" value="DM9"/>
    <property type="match status" value="1"/>
</dbReference>
<comment type="caution">
    <text evidence="2">The sequence shown here is derived from an EMBL/GenBank/DDBJ whole genome shotgun (WGS) entry which is preliminary data.</text>
</comment>
<dbReference type="InterPro" id="IPR006616">
    <property type="entry name" value="DM9_repeat"/>
</dbReference>
<feature type="domain" description="Farnesoic acid O-methyl transferase" evidence="1">
    <location>
        <begin position="10"/>
        <end position="129"/>
    </location>
</feature>
<dbReference type="AlphaFoldDB" id="A0A482XDP5"/>
<organism evidence="2 3">
    <name type="scientific">Laodelphax striatellus</name>
    <name type="common">Small brown planthopper</name>
    <name type="synonym">Delphax striatella</name>
    <dbReference type="NCBI Taxonomy" id="195883"/>
    <lineage>
        <taxon>Eukaryota</taxon>
        <taxon>Metazoa</taxon>
        <taxon>Ecdysozoa</taxon>
        <taxon>Arthropoda</taxon>
        <taxon>Hexapoda</taxon>
        <taxon>Insecta</taxon>
        <taxon>Pterygota</taxon>
        <taxon>Neoptera</taxon>
        <taxon>Paraneoptera</taxon>
        <taxon>Hemiptera</taxon>
        <taxon>Auchenorrhyncha</taxon>
        <taxon>Fulgoroidea</taxon>
        <taxon>Delphacidae</taxon>
        <taxon>Criomorphinae</taxon>
        <taxon>Laodelphax</taxon>
    </lineage>
</organism>
<dbReference type="OrthoDB" id="2142040at2759"/>
<dbReference type="InterPro" id="IPR022041">
    <property type="entry name" value="Methyltransf_FA"/>
</dbReference>
<dbReference type="SMART" id="SM00696">
    <property type="entry name" value="DM9"/>
    <property type="match status" value="1"/>
</dbReference>
<sequence length="202" mass="21208">MALEITTEDKLEYQFHEVSGGSLQFKVKAANDAHIALTTGPAESEPIYEIFIGGWSNAKSAIRKNKQKPDAALVETPNILNGDEQLAFWIRWNGGAIAVGRHGEAEPFISWEDPEPFVVTHYGICTGWAPIAQPGWAVDPAAEGAAPVGGAATWVPVAAGEPVPPSAIPAGLDTGGEQLYVGRGKHESGALIPGKVVPSHGV</sequence>
<evidence type="ECO:0000313" key="2">
    <source>
        <dbReference type="EMBL" id="RZF43916.1"/>
    </source>
</evidence>
<dbReference type="FunCoup" id="A0A482XDP5">
    <property type="interactions" value="148"/>
</dbReference>
<dbReference type="PANTHER" id="PTHR36695:SF12">
    <property type="entry name" value="AGAP008648-PA"/>
    <property type="match status" value="1"/>
</dbReference>
<dbReference type="Pfam" id="PF12248">
    <property type="entry name" value="Methyltransf_FA"/>
    <property type="match status" value="1"/>
</dbReference>
<reference evidence="2 3" key="1">
    <citation type="journal article" date="2017" name="Gigascience">
        <title>Genome sequence of the small brown planthopper, Laodelphax striatellus.</title>
        <authorList>
            <person name="Zhu J."/>
            <person name="Jiang F."/>
            <person name="Wang X."/>
            <person name="Yang P."/>
            <person name="Bao Y."/>
            <person name="Zhao W."/>
            <person name="Wang W."/>
            <person name="Lu H."/>
            <person name="Wang Q."/>
            <person name="Cui N."/>
            <person name="Li J."/>
            <person name="Chen X."/>
            <person name="Luo L."/>
            <person name="Yu J."/>
            <person name="Kang L."/>
            <person name="Cui F."/>
        </authorList>
    </citation>
    <scope>NUCLEOTIDE SEQUENCE [LARGE SCALE GENOMIC DNA]</scope>
    <source>
        <strain evidence="2">Lst14</strain>
    </source>
</reference>
<accession>A0A482XDP5</accession>
<dbReference type="InParanoid" id="A0A482XDP5"/>
<dbReference type="Proteomes" id="UP000291343">
    <property type="component" value="Unassembled WGS sequence"/>
</dbReference>
<dbReference type="PANTHER" id="PTHR36695">
    <property type="entry name" value="AGAP008648-PA"/>
    <property type="match status" value="1"/>
</dbReference>
<evidence type="ECO:0000313" key="3">
    <source>
        <dbReference type="Proteomes" id="UP000291343"/>
    </source>
</evidence>
<proteinExistence type="predicted"/>
<evidence type="ECO:0000259" key="1">
    <source>
        <dbReference type="Pfam" id="PF12248"/>
    </source>
</evidence>
<keyword evidence="3" id="KW-1185">Reference proteome</keyword>
<protein>
    <recommendedName>
        <fullName evidence="1">Farnesoic acid O-methyl transferase domain-containing protein</fullName>
    </recommendedName>
</protein>
<name>A0A482XDP5_LAOST</name>
<gene>
    <name evidence="2" type="ORF">LSTR_LSTR007252</name>
</gene>